<dbReference type="SMART" id="SM00220">
    <property type="entry name" value="S_TKc"/>
    <property type="match status" value="1"/>
</dbReference>
<dbReference type="InterPro" id="IPR006553">
    <property type="entry name" value="Leu-rich_rpt_Cys-con_subtyp"/>
</dbReference>
<dbReference type="Pfam" id="PF12937">
    <property type="entry name" value="F-box-like"/>
    <property type="match status" value="1"/>
</dbReference>
<dbReference type="FunCoup" id="A0A1V8SWB9">
    <property type="interactions" value="628"/>
</dbReference>
<dbReference type="InterPro" id="IPR001611">
    <property type="entry name" value="Leu-rich_rpt"/>
</dbReference>
<evidence type="ECO:0000256" key="5">
    <source>
        <dbReference type="ARBA" id="ARBA00022553"/>
    </source>
</evidence>
<feature type="domain" description="Protein kinase" evidence="15">
    <location>
        <begin position="1569"/>
        <end position="1834"/>
    </location>
</feature>
<evidence type="ECO:0000256" key="9">
    <source>
        <dbReference type="ARBA" id="ARBA00022741"/>
    </source>
</evidence>
<feature type="domain" description="F-box" evidence="16">
    <location>
        <begin position="174"/>
        <end position="220"/>
    </location>
</feature>
<proteinExistence type="predicted"/>
<feature type="region of interest" description="Disordered" evidence="14">
    <location>
        <begin position="735"/>
        <end position="791"/>
    </location>
</feature>
<dbReference type="STRING" id="1507870.A0A1V8SWB9"/>
<evidence type="ECO:0000256" key="1">
    <source>
        <dbReference type="ARBA" id="ARBA00004496"/>
    </source>
</evidence>
<evidence type="ECO:0000256" key="11">
    <source>
        <dbReference type="ARBA" id="ARBA00022840"/>
    </source>
</evidence>
<dbReference type="InterPro" id="IPR011009">
    <property type="entry name" value="Kinase-like_dom_sf"/>
</dbReference>
<protein>
    <recommendedName>
        <fullName evidence="2">non-specific serine/threonine protein kinase</fullName>
        <ecNumber evidence="2">2.7.11.1</ecNumber>
    </recommendedName>
</protein>
<keyword evidence="10" id="KW-0418">Kinase</keyword>
<evidence type="ECO:0000256" key="10">
    <source>
        <dbReference type="ARBA" id="ARBA00022777"/>
    </source>
</evidence>
<dbReference type="InterPro" id="IPR057213">
    <property type="entry name" value="DUF7891"/>
</dbReference>
<dbReference type="Gene3D" id="1.10.510.10">
    <property type="entry name" value="Transferase(Phosphotransferase) domain 1"/>
    <property type="match status" value="1"/>
</dbReference>
<dbReference type="PROSITE" id="PS50181">
    <property type="entry name" value="FBOX"/>
    <property type="match status" value="1"/>
</dbReference>
<dbReference type="InterPro" id="IPR036047">
    <property type="entry name" value="F-box-like_dom_sf"/>
</dbReference>
<keyword evidence="6" id="KW-0433">Leucine-rich repeat</keyword>
<comment type="catalytic activity">
    <reaction evidence="13">
        <text>L-seryl-[protein] + ATP = O-phospho-L-seryl-[protein] + ADP + H(+)</text>
        <dbReference type="Rhea" id="RHEA:17989"/>
        <dbReference type="Rhea" id="RHEA-COMP:9863"/>
        <dbReference type="Rhea" id="RHEA-COMP:11604"/>
        <dbReference type="ChEBI" id="CHEBI:15378"/>
        <dbReference type="ChEBI" id="CHEBI:29999"/>
        <dbReference type="ChEBI" id="CHEBI:30616"/>
        <dbReference type="ChEBI" id="CHEBI:83421"/>
        <dbReference type="ChEBI" id="CHEBI:456216"/>
        <dbReference type="EC" id="2.7.11.1"/>
    </reaction>
</comment>
<dbReference type="Pfam" id="PF00069">
    <property type="entry name" value="Pkinase"/>
    <property type="match status" value="1"/>
</dbReference>
<reference evidence="18" key="1">
    <citation type="submission" date="2017-03" db="EMBL/GenBank/DDBJ databases">
        <title>Genomes of endolithic fungi from Antarctica.</title>
        <authorList>
            <person name="Coleine C."/>
            <person name="Masonjones S."/>
            <person name="Stajich J.E."/>
        </authorList>
    </citation>
    <scope>NUCLEOTIDE SEQUENCE [LARGE SCALE GENOMIC DNA]</scope>
    <source>
        <strain evidence="18">CCFEE 5527</strain>
    </source>
</reference>
<feature type="region of interest" description="Disordered" evidence="14">
    <location>
        <begin position="997"/>
        <end position="1019"/>
    </location>
</feature>
<comment type="catalytic activity">
    <reaction evidence="12">
        <text>L-threonyl-[protein] + ATP = O-phospho-L-threonyl-[protein] + ADP + H(+)</text>
        <dbReference type="Rhea" id="RHEA:46608"/>
        <dbReference type="Rhea" id="RHEA-COMP:11060"/>
        <dbReference type="Rhea" id="RHEA-COMP:11605"/>
        <dbReference type="ChEBI" id="CHEBI:15378"/>
        <dbReference type="ChEBI" id="CHEBI:30013"/>
        <dbReference type="ChEBI" id="CHEBI:30616"/>
        <dbReference type="ChEBI" id="CHEBI:61977"/>
        <dbReference type="ChEBI" id="CHEBI:456216"/>
        <dbReference type="EC" id="2.7.11.1"/>
    </reaction>
</comment>
<accession>A0A1V8SWB9</accession>
<evidence type="ECO:0000259" key="15">
    <source>
        <dbReference type="PROSITE" id="PS50011"/>
    </source>
</evidence>
<dbReference type="GO" id="GO:0005829">
    <property type="term" value="C:cytosol"/>
    <property type="evidence" value="ECO:0007669"/>
    <property type="project" value="TreeGrafter"/>
</dbReference>
<comment type="caution">
    <text evidence="17">The sequence shown here is derived from an EMBL/GenBank/DDBJ whole genome shotgun (WGS) entry which is preliminary data.</text>
</comment>
<dbReference type="Gene3D" id="1.20.1280.50">
    <property type="match status" value="1"/>
</dbReference>
<keyword evidence="11" id="KW-0067">ATP-binding</keyword>
<feature type="compositionally biased region" description="Polar residues" evidence="14">
    <location>
        <begin position="93"/>
        <end position="114"/>
    </location>
</feature>
<feature type="compositionally biased region" description="Polar residues" evidence="14">
    <location>
        <begin position="762"/>
        <end position="774"/>
    </location>
</feature>
<evidence type="ECO:0000313" key="18">
    <source>
        <dbReference type="Proteomes" id="UP000192596"/>
    </source>
</evidence>
<dbReference type="EMBL" id="NAJO01000025">
    <property type="protein sequence ID" value="OQO03288.1"/>
    <property type="molecule type" value="Genomic_DNA"/>
</dbReference>
<feature type="region of interest" description="Disordered" evidence="14">
    <location>
        <begin position="93"/>
        <end position="115"/>
    </location>
</feature>
<keyword evidence="3" id="KW-0963">Cytoplasm</keyword>
<dbReference type="InterPro" id="IPR000014">
    <property type="entry name" value="PAS"/>
</dbReference>
<keyword evidence="7" id="KW-0808">Transferase</keyword>
<dbReference type="SUPFAM" id="SSF52047">
    <property type="entry name" value="RNI-like"/>
    <property type="match status" value="1"/>
</dbReference>
<dbReference type="GO" id="GO:0005524">
    <property type="term" value="F:ATP binding"/>
    <property type="evidence" value="ECO:0007669"/>
    <property type="project" value="UniProtKB-KW"/>
</dbReference>
<dbReference type="InterPro" id="IPR000719">
    <property type="entry name" value="Prot_kinase_dom"/>
</dbReference>
<evidence type="ECO:0000256" key="2">
    <source>
        <dbReference type="ARBA" id="ARBA00012513"/>
    </source>
</evidence>
<dbReference type="FunFam" id="1.10.510.10:FF:000320">
    <property type="entry name" value="Serine/threonine protein kinase"/>
    <property type="match status" value="1"/>
</dbReference>
<dbReference type="PROSITE" id="PS00108">
    <property type="entry name" value="PROTEIN_KINASE_ST"/>
    <property type="match status" value="1"/>
</dbReference>
<feature type="compositionally biased region" description="Low complexity" evidence="14">
    <location>
        <begin position="1491"/>
        <end position="1507"/>
    </location>
</feature>
<evidence type="ECO:0000259" key="16">
    <source>
        <dbReference type="PROSITE" id="PS50181"/>
    </source>
</evidence>
<evidence type="ECO:0000313" key="17">
    <source>
        <dbReference type="EMBL" id="OQO03288.1"/>
    </source>
</evidence>
<dbReference type="OrthoDB" id="10252171at2759"/>
<comment type="subcellular location">
    <subcellularLocation>
        <location evidence="1">Cytoplasm</location>
    </subcellularLocation>
</comment>
<feature type="region of interest" description="Disordered" evidence="14">
    <location>
        <begin position="908"/>
        <end position="944"/>
    </location>
</feature>
<dbReference type="EC" id="2.7.11.1" evidence="2"/>
<feature type="compositionally biased region" description="Polar residues" evidence="14">
    <location>
        <begin position="1508"/>
        <end position="1520"/>
    </location>
</feature>
<keyword evidence="18" id="KW-1185">Reference proteome</keyword>
<dbReference type="InParanoid" id="A0A1V8SWB9"/>
<dbReference type="CDD" id="cd00130">
    <property type="entry name" value="PAS"/>
    <property type="match status" value="1"/>
</dbReference>
<keyword evidence="8" id="KW-0677">Repeat</keyword>
<evidence type="ECO:0000256" key="14">
    <source>
        <dbReference type="SAM" id="MobiDB-lite"/>
    </source>
</evidence>
<dbReference type="GO" id="GO:0004674">
    <property type="term" value="F:protein serine/threonine kinase activity"/>
    <property type="evidence" value="ECO:0007669"/>
    <property type="project" value="UniProtKB-KW"/>
</dbReference>
<dbReference type="Gene3D" id="3.30.200.20">
    <property type="entry name" value="Phosphorylase Kinase, domain 1"/>
    <property type="match status" value="1"/>
</dbReference>
<dbReference type="PROSITE" id="PS50011">
    <property type="entry name" value="PROTEIN_KINASE_DOM"/>
    <property type="match status" value="1"/>
</dbReference>
<name>A0A1V8SWB9_9PEZI</name>
<dbReference type="GO" id="GO:0035556">
    <property type="term" value="P:intracellular signal transduction"/>
    <property type="evidence" value="ECO:0007669"/>
    <property type="project" value="TreeGrafter"/>
</dbReference>
<dbReference type="PANTHER" id="PTHR24346:SF51">
    <property type="entry name" value="PAS DOMAIN-CONTAINING SERINE_THREONINE-PROTEIN KINASE"/>
    <property type="match status" value="1"/>
</dbReference>
<gene>
    <name evidence="17" type="ORF">B0A48_11544</name>
</gene>
<dbReference type="SUPFAM" id="SSF56112">
    <property type="entry name" value="Protein kinase-like (PK-like)"/>
    <property type="match status" value="1"/>
</dbReference>
<dbReference type="CDD" id="cd14004">
    <property type="entry name" value="STKc_PASK"/>
    <property type="match status" value="1"/>
</dbReference>
<dbReference type="SMART" id="SM00256">
    <property type="entry name" value="FBOX"/>
    <property type="match status" value="1"/>
</dbReference>
<evidence type="ECO:0000256" key="6">
    <source>
        <dbReference type="ARBA" id="ARBA00022614"/>
    </source>
</evidence>
<feature type="region of interest" description="Disordered" evidence="14">
    <location>
        <begin position="1466"/>
        <end position="1548"/>
    </location>
</feature>
<dbReference type="GO" id="GO:0045719">
    <property type="term" value="P:negative regulation of glycogen biosynthetic process"/>
    <property type="evidence" value="ECO:0007669"/>
    <property type="project" value="TreeGrafter"/>
</dbReference>
<feature type="compositionally biased region" description="Low complexity" evidence="14">
    <location>
        <begin position="775"/>
        <end position="788"/>
    </location>
</feature>
<dbReference type="Pfam" id="PF13516">
    <property type="entry name" value="LRR_6"/>
    <property type="match status" value="3"/>
</dbReference>
<dbReference type="FunFam" id="3.30.200.20:FF:000314">
    <property type="entry name" value="Serine/threonine protein kinase"/>
    <property type="match status" value="1"/>
</dbReference>
<feature type="compositionally biased region" description="Low complexity" evidence="14">
    <location>
        <begin position="1108"/>
        <end position="1124"/>
    </location>
</feature>
<keyword evidence="4" id="KW-0723">Serine/threonine-protein kinase</keyword>
<dbReference type="InterPro" id="IPR001810">
    <property type="entry name" value="F-box_dom"/>
</dbReference>
<dbReference type="SUPFAM" id="SSF81383">
    <property type="entry name" value="F-box domain"/>
    <property type="match status" value="1"/>
</dbReference>
<evidence type="ECO:0000256" key="3">
    <source>
        <dbReference type="ARBA" id="ARBA00022490"/>
    </source>
</evidence>
<organism evidence="17 18">
    <name type="scientific">Cryoendolithus antarcticus</name>
    <dbReference type="NCBI Taxonomy" id="1507870"/>
    <lineage>
        <taxon>Eukaryota</taxon>
        <taxon>Fungi</taxon>
        <taxon>Dikarya</taxon>
        <taxon>Ascomycota</taxon>
        <taxon>Pezizomycotina</taxon>
        <taxon>Dothideomycetes</taxon>
        <taxon>Dothideomycetidae</taxon>
        <taxon>Cladosporiales</taxon>
        <taxon>Cladosporiaceae</taxon>
        <taxon>Cryoendolithus</taxon>
    </lineage>
</organism>
<keyword evidence="9" id="KW-0547">Nucleotide-binding</keyword>
<dbReference type="PANTHER" id="PTHR24346">
    <property type="entry name" value="MAP/MICROTUBULE AFFINITY-REGULATING KINASE"/>
    <property type="match status" value="1"/>
</dbReference>
<dbReference type="SMART" id="SM00367">
    <property type="entry name" value="LRR_CC"/>
    <property type="match status" value="9"/>
</dbReference>
<dbReference type="InterPro" id="IPR032675">
    <property type="entry name" value="LRR_dom_sf"/>
</dbReference>
<evidence type="ECO:0000256" key="12">
    <source>
        <dbReference type="ARBA" id="ARBA00047899"/>
    </source>
</evidence>
<dbReference type="Gene3D" id="3.80.10.10">
    <property type="entry name" value="Ribonuclease Inhibitor"/>
    <property type="match status" value="1"/>
</dbReference>
<dbReference type="InterPro" id="IPR008271">
    <property type="entry name" value="Ser/Thr_kinase_AS"/>
</dbReference>
<evidence type="ECO:0000256" key="4">
    <source>
        <dbReference type="ARBA" id="ARBA00022527"/>
    </source>
</evidence>
<evidence type="ECO:0000256" key="7">
    <source>
        <dbReference type="ARBA" id="ARBA00022679"/>
    </source>
</evidence>
<evidence type="ECO:0000256" key="13">
    <source>
        <dbReference type="ARBA" id="ARBA00048679"/>
    </source>
</evidence>
<dbReference type="Proteomes" id="UP000192596">
    <property type="component" value="Unassembled WGS sequence"/>
</dbReference>
<keyword evidence="5" id="KW-0597">Phosphoprotein</keyword>
<dbReference type="GO" id="GO:0005634">
    <property type="term" value="C:nucleus"/>
    <property type="evidence" value="ECO:0007669"/>
    <property type="project" value="TreeGrafter"/>
</dbReference>
<evidence type="ECO:0000256" key="8">
    <source>
        <dbReference type="ARBA" id="ARBA00022737"/>
    </source>
</evidence>
<sequence>MAQVNAELRGELDGPTQIARQVIDGSEAFPEQSPKLKGRARLVARLHRISSSQSIGSAGRARARTYTGSGKASVSCLSLSSAATNYEASFGTSLTSETSNGYSTAPTSGANTPGLQIPQRTRVRALSNLSTKSSAAMPAGVSAVRPGTPSGITTVSEDYFAGVDIVAAPQRKQLNFWRDMPTEIRMQILQYLEPREVVQCSSVSKEWQKMCFDGQLWANLDTAAFYQDIPADALVRIITNAGPFVRDLNLRGCVQLRERWHAKGLSDACTNLENFSLQGCKIDRTAIHSFLLSNSRLVHVNLSGLAGATNSAMRIIASHCPKLEYLDVSWCNNIDTRGLRRVVEACPGLKDLRAGEVTGWEDVEFMQELFERNTLERLILMNCDSLTDESLAVLIEGTTPDVDLMTGRPQVPPRRLKHLDLTRCRGITDQGIRTFVNNLPEIEGLQLSKLDGIVDATLTELLPTTPNLTHLDLEELDQLSNAVLQSLASSPCASRLRHLSVSYCEQFGDTGMLAVFRACRNLRSVDMDNTRISDLVLTEAAALMRERTPRSLIIDNEIFRPATGLRLVAYDCQNVTWTGVREVLSRNAEVFTTTRAAELPPLERAIVASTVPSASSSVEHIPTTPRIHVVREHSYPSEVIQLKCFYTYQPTVEEHTKRVMRGDFVSARKLERKWADFMIAQEEAGAVGAGSRRRRRRAREAAMMHADEEESLGSGVGAAEGEVFGGLAESPVLSAERDTGLRRIRQQPPPISLSNPRPGDTRSASGSAAPSRKTSQSLISGPLSPSLPFGEDLTRFPSESLHSFSFTHQSSESLANRQQVLKRSIDFMRDKLGWAASSPRIASAQARLAGDEELLAMMELLQKANMMGPESVHEAGLGIHTGPLTGPAHLAHDNVFDKSFLPASERVVESPNGTLSPSVLVDEPETASEKAISPANLGTPQGDSMELLSPQLSQTTSDDLMPSDMTRFGPGKSSLKRTFTDTSGLSLQHRLTEAMAQPYHASQRKPSNISPPNAPTVPQPVRANTILERAPHGQRNPKNPQAIFTTEGVAPWTITAANDLACLIFGVTRAEVRKLAITEVISEERRGWLEEKLRNPEAGTAARQSNHQQKQQSPVSRKSSPSKSLAGMGNGVTAKLLSKPPSRETYQSRRSKSENGVKPPPPTRSPNHLPSKSRGVLLCGDVVPIKKMNGTYGSASLWVKEKSGGLIWVLEEIAEDVAFLTVDEIGSVVKGTGDIEPIWGIERVRRGMDVQKLMPSFPKLAGTHTGALDYDAVARLRRFTARTSNSISIPVTVDQIPGESTFRVSSFPHIAGIMVLNPASMRISSSNSVFSAALFGHPDPDGMQITDLIPGFDKVLRIMTDEDNIALVDGIVIPEHSFRRARALLAMREGSADAAAYFLRPSGLPAKHRDGAEIMIDLQMRVVKSDRDPIYNETVIEEEAIATMPGSEVVFALWITYSRQLHAVNHGIGPPPAPSRPNTAPSQPVPSLRPSAKSSSASSTDTAEADTPQSSKTSTGNKLTRQLAYAASEDAADTHPITSTPDSEPFEHPSPDLLAAGAPHIVKKRIQDFTILEEMGAGAYGQVKLARYNTPKANKMVIKFVTKRRILVDTWHRDRRLGTVPLEIHVLDYLRREGMQHPNIVSMADFFEDDMNYYIEMLPHGLPGMDLFDYIELRVTMSEAECRKIFRQVALALHHLHITAKVVHRDIKDENVILDGAGQVKLVDFGSAAYIKNGPFDVFVGTIDYAAPEVLSGKPYRGKEQDVWALGILLYTIVYKENPFYSIDEIMDHDLRVPWVFGSDDGTGDGCIDLIRKCLERDVEARIGIQGVMAHGWLGVEDEDGEGKTDFGKGKGEVVEGAAAV</sequence>
<feature type="region of interest" description="Disordered" evidence="14">
    <location>
        <begin position="1096"/>
        <end position="1174"/>
    </location>
</feature>
<dbReference type="Pfam" id="PF25421">
    <property type="entry name" value="DUF7891"/>
    <property type="match status" value="1"/>
</dbReference>